<dbReference type="InterPro" id="IPR035994">
    <property type="entry name" value="Nucleoside_phosphorylase_sf"/>
</dbReference>
<feature type="domain" description="Nucleoside phosphorylase" evidence="1">
    <location>
        <begin position="78"/>
        <end position="198"/>
    </location>
</feature>
<dbReference type="InterPro" id="IPR000845">
    <property type="entry name" value="Nucleoside_phosphorylase_d"/>
</dbReference>
<proteinExistence type="predicted"/>
<protein>
    <recommendedName>
        <fullName evidence="1">Nucleoside phosphorylase domain-containing protein</fullName>
    </recommendedName>
</protein>
<dbReference type="SUPFAM" id="SSF53167">
    <property type="entry name" value="Purine and uridine phosphorylases"/>
    <property type="match status" value="1"/>
</dbReference>
<dbReference type="Gene3D" id="3.40.50.1580">
    <property type="entry name" value="Nucleoside phosphorylase domain"/>
    <property type="match status" value="1"/>
</dbReference>
<dbReference type="Proteomes" id="UP000197138">
    <property type="component" value="Unassembled WGS sequence"/>
</dbReference>
<comment type="caution">
    <text evidence="2">The sequence shown here is derived from an EMBL/GenBank/DDBJ whole genome shotgun (WGS) entry which is preliminary data.</text>
</comment>
<dbReference type="PANTHER" id="PTHR21234">
    <property type="entry name" value="PURINE NUCLEOSIDE PHOSPHORYLASE"/>
    <property type="match status" value="1"/>
</dbReference>
<sequence length="203" mass="22744">MMDAMQRYGDGADDWLPFESSGDFNRKIGALNISEYNEGSDNKDGKSNLLNNVWLQEEEIYPINGIPEQRQHVFWVPVDKHYFAVSEKLKDLKLENCVNKTSCLPRPPVVVRVERGITANIYLDNRAYREFIYSKLKATTVDMETAAVALICYQQRTPFIALRSLSDLAGRGSALSNEASTFSNLAAQNAVDALIKFVALLGS</sequence>
<evidence type="ECO:0000313" key="3">
    <source>
        <dbReference type="Proteomes" id="UP000197138"/>
    </source>
</evidence>
<name>A0A218VZN8_PUNGR</name>
<dbReference type="Pfam" id="PF01048">
    <property type="entry name" value="PNP_UDP_1"/>
    <property type="match status" value="1"/>
</dbReference>
<evidence type="ECO:0000259" key="1">
    <source>
        <dbReference type="Pfam" id="PF01048"/>
    </source>
</evidence>
<evidence type="ECO:0000313" key="2">
    <source>
        <dbReference type="EMBL" id="OWM66044.1"/>
    </source>
</evidence>
<accession>A0A218VZN8</accession>
<dbReference type="GO" id="GO:0003824">
    <property type="term" value="F:catalytic activity"/>
    <property type="evidence" value="ECO:0007669"/>
    <property type="project" value="InterPro"/>
</dbReference>
<dbReference type="PANTHER" id="PTHR21234:SF42">
    <property type="entry name" value="PHOSPHORYLASE SUPERFAMILY PROTEIN"/>
    <property type="match status" value="1"/>
</dbReference>
<dbReference type="EMBL" id="MTKT01005556">
    <property type="protein sequence ID" value="OWM66044.1"/>
    <property type="molecule type" value="Genomic_DNA"/>
</dbReference>
<gene>
    <name evidence="2" type="ORF">CDL15_Pgr015470</name>
</gene>
<dbReference type="GO" id="GO:0009116">
    <property type="term" value="P:nucleoside metabolic process"/>
    <property type="evidence" value="ECO:0007669"/>
    <property type="project" value="InterPro"/>
</dbReference>
<organism evidence="2 3">
    <name type="scientific">Punica granatum</name>
    <name type="common">Pomegranate</name>
    <dbReference type="NCBI Taxonomy" id="22663"/>
    <lineage>
        <taxon>Eukaryota</taxon>
        <taxon>Viridiplantae</taxon>
        <taxon>Streptophyta</taxon>
        <taxon>Embryophyta</taxon>
        <taxon>Tracheophyta</taxon>
        <taxon>Spermatophyta</taxon>
        <taxon>Magnoliopsida</taxon>
        <taxon>eudicotyledons</taxon>
        <taxon>Gunneridae</taxon>
        <taxon>Pentapetalae</taxon>
        <taxon>rosids</taxon>
        <taxon>malvids</taxon>
        <taxon>Myrtales</taxon>
        <taxon>Lythraceae</taxon>
        <taxon>Punica</taxon>
    </lineage>
</organism>
<reference evidence="3" key="1">
    <citation type="journal article" date="2017" name="Plant J.">
        <title>The pomegranate (Punica granatum L.) genome and the genomics of punicalagin biosynthesis.</title>
        <authorList>
            <person name="Qin G."/>
            <person name="Xu C."/>
            <person name="Ming R."/>
            <person name="Tang H."/>
            <person name="Guyot R."/>
            <person name="Kramer E.M."/>
            <person name="Hu Y."/>
            <person name="Yi X."/>
            <person name="Qi Y."/>
            <person name="Xu X."/>
            <person name="Gao Z."/>
            <person name="Pan H."/>
            <person name="Jian J."/>
            <person name="Tian Y."/>
            <person name="Yue Z."/>
            <person name="Xu Y."/>
        </authorList>
    </citation>
    <scope>NUCLEOTIDE SEQUENCE [LARGE SCALE GENOMIC DNA]</scope>
    <source>
        <strain evidence="3">cv. Dabenzi</strain>
    </source>
</reference>
<dbReference type="AlphaFoldDB" id="A0A218VZN8"/>